<dbReference type="GO" id="GO:0006260">
    <property type="term" value="P:DNA replication"/>
    <property type="evidence" value="ECO:0007669"/>
    <property type="project" value="InterPro"/>
</dbReference>
<dbReference type="AlphaFoldDB" id="A0A7V3RE28"/>
<dbReference type="InterPro" id="IPR011344">
    <property type="entry name" value="ssDNA-bd"/>
</dbReference>
<dbReference type="NCBIfam" id="TIGR00621">
    <property type="entry name" value="ssb"/>
    <property type="match status" value="1"/>
</dbReference>
<name>A0A7V3RE28_9BACT</name>
<protein>
    <recommendedName>
        <fullName evidence="2 3">Single-stranded DNA-binding protein</fullName>
        <shortName evidence="2">SSB</shortName>
    </recommendedName>
</protein>
<gene>
    <name evidence="5" type="ORF">ENX73_02275</name>
</gene>
<evidence type="ECO:0000256" key="3">
    <source>
        <dbReference type="RuleBase" id="RU000524"/>
    </source>
</evidence>
<dbReference type="Pfam" id="PF00436">
    <property type="entry name" value="SSB"/>
    <property type="match status" value="1"/>
</dbReference>
<comment type="caution">
    <text evidence="2">Lacks conserved residue(s) required for the propagation of feature annotation.</text>
</comment>
<dbReference type="EMBL" id="DTPE01000096">
    <property type="protein sequence ID" value="HGE74935.1"/>
    <property type="molecule type" value="Genomic_DNA"/>
</dbReference>
<evidence type="ECO:0000256" key="4">
    <source>
        <dbReference type="SAM" id="MobiDB-lite"/>
    </source>
</evidence>
<evidence type="ECO:0000256" key="2">
    <source>
        <dbReference type="HAMAP-Rule" id="MF_00984"/>
    </source>
</evidence>
<evidence type="ECO:0000256" key="1">
    <source>
        <dbReference type="ARBA" id="ARBA00023125"/>
    </source>
</evidence>
<dbReference type="GO" id="GO:0003697">
    <property type="term" value="F:single-stranded DNA binding"/>
    <property type="evidence" value="ECO:0007669"/>
    <property type="project" value="UniProtKB-UniRule"/>
</dbReference>
<dbReference type="GO" id="GO:0009295">
    <property type="term" value="C:nucleoid"/>
    <property type="evidence" value="ECO:0007669"/>
    <property type="project" value="TreeGrafter"/>
</dbReference>
<dbReference type="HAMAP" id="MF_00984">
    <property type="entry name" value="SSB"/>
    <property type="match status" value="1"/>
</dbReference>
<dbReference type="PROSITE" id="PS50935">
    <property type="entry name" value="SSB"/>
    <property type="match status" value="1"/>
</dbReference>
<reference evidence="5" key="1">
    <citation type="journal article" date="2020" name="mSystems">
        <title>Genome- and Community-Level Interaction Insights into Carbon Utilization and Element Cycling Functions of Hydrothermarchaeota in Hydrothermal Sediment.</title>
        <authorList>
            <person name="Zhou Z."/>
            <person name="Liu Y."/>
            <person name="Xu W."/>
            <person name="Pan J."/>
            <person name="Luo Z.H."/>
            <person name="Li M."/>
        </authorList>
    </citation>
    <scope>NUCLEOTIDE SEQUENCE [LARGE SCALE GENOMIC DNA]</scope>
    <source>
        <strain evidence="5">SpSt-966</strain>
    </source>
</reference>
<sequence>MNYNRVILVGRITQDPEMKATTGGAEVVNFSLAVNRYSKDQQQADFFRIVCFGKNAEFVKSYVKKGRLLLVEGSLRNNSWQDRDGNKRITTEIIANRVQPLEKRTEEPGEVPPEDLQSGNLPSEDDGLASGNGDSDEVPF</sequence>
<feature type="region of interest" description="Disordered" evidence="4">
    <location>
        <begin position="91"/>
        <end position="140"/>
    </location>
</feature>
<dbReference type="InterPro" id="IPR000424">
    <property type="entry name" value="Primosome_PriB/ssb"/>
</dbReference>
<proteinExistence type="inferred from homology"/>
<dbReference type="PANTHER" id="PTHR10302">
    <property type="entry name" value="SINGLE-STRANDED DNA-BINDING PROTEIN"/>
    <property type="match status" value="1"/>
</dbReference>
<comment type="subunit">
    <text evidence="2">Homotetramer.</text>
</comment>
<dbReference type="CDD" id="cd04496">
    <property type="entry name" value="SSB_OBF"/>
    <property type="match status" value="1"/>
</dbReference>
<dbReference type="PANTHER" id="PTHR10302:SF27">
    <property type="entry name" value="SINGLE-STRANDED DNA-BINDING PROTEIN"/>
    <property type="match status" value="1"/>
</dbReference>
<dbReference type="Gene3D" id="2.40.50.140">
    <property type="entry name" value="Nucleic acid-binding proteins"/>
    <property type="match status" value="1"/>
</dbReference>
<dbReference type="SUPFAM" id="SSF50249">
    <property type="entry name" value="Nucleic acid-binding proteins"/>
    <property type="match status" value="1"/>
</dbReference>
<dbReference type="InterPro" id="IPR012340">
    <property type="entry name" value="NA-bd_OB-fold"/>
</dbReference>
<organism evidence="5">
    <name type="scientific">Mesoaciditoga lauensis</name>
    <dbReference type="NCBI Taxonomy" id="1495039"/>
    <lineage>
        <taxon>Bacteria</taxon>
        <taxon>Thermotogati</taxon>
        <taxon>Thermotogota</taxon>
        <taxon>Thermotogae</taxon>
        <taxon>Mesoaciditogales</taxon>
        <taxon>Mesoaciditogaceae</taxon>
        <taxon>Mesoaciditoga</taxon>
    </lineage>
</organism>
<comment type="caution">
    <text evidence="5">The sequence shown here is derived from an EMBL/GenBank/DDBJ whole genome shotgun (WGS) entry which is preliminary data.</text>
</comment>
<keyword evidence="1 2" id="KW-0238">DNA-binding</keyword>
<accession>A0A7V3RE28</accession>
<evidence type="ECO:0000313" key="5">
    <source>
        <dbReference type="EMBL" id="HGE74935.1"/>
    </source>
</evidence>